<name>A0A4P5NST8_9PROT</name>
<dbReference type="AlphaFoldDB" id="A0A4P5NST8"/>
<gene>
    <name evidence="2" type="ORF">MSKU9_2764</name>
</gene>
<comment type="caution">
    <text evidence="2">The sequence shown here is derived from an EMBL/GenBank/DDBJ whole genome shotgun (WGS) entry which is preliminary data.</text>
</comment>
<keyword evidence="3" id="KW-1185">Reference proteome</keyword>
<sequence>MSDPFLYDRQDIGLLFRIQWLARRHGVPFGNTAPAAGAGGMLGNEDRVSPPRGLPAVPVRVGGGESGGDEIRRVRHDFR</sequence>
<protein>
    <submittedName>
        <fullName evidence="2">Uncharacterized protein</fullName>
    </submittedName>
</protein>
<accession>A0A4P5NST8</accession>
<evidence type="ECO:0000313" key="2">
    <source>
        <dbReference type="EMBL" id="GCE84623.1"/>
    </source>
</evidence>
<feature type="region of interest" description="Disordered" evidence="1">
    <location>
        <begin position="38"/>
        <end position="79"/>
    </location>
</feature>
<feature type="compositionally biased region" description="Basic and acidic residues" evidence="1">
    <location>
        <begin position="69"/>
        <end position="79"/>
    </location>
</feature>
<dbReference type="EMBL" id="BDLU01000063">
    <property type="protein sequence ID" value="GCE84623.1"/>
    <property type="molecule type" value="Genomic_DNA"/>
</dbReference>
<evidence type="ECO:0000313" key="3">
    <source>
        <dbReference type="Proteomes" id="UP000315095"/>
    </source>
</evidence>
<organism evidence="2 3">
    <name type="scientific">Komagataeibacter diospyri</name>
    <dbReference type="NCBI Taxonomy" id="1932662"/>
    <lineage>
        <taxon>Bacteria</taxon>
        <taxon>Pseudomonadati</taxon>
        <taxon>Pseudomonadota</taxon>
        <taxon>Alphaproteobacteria</taxon>
        <taxon>Acetobacterales</taxon>
        <taxon>Acetobacteraceae</taxon>
        <taxon>Komagataeibacter</taxon>
    </lineage>
</organism>
<proteinExistence type="predicted"/>
<reference evidence="3" key="1">
    <citation type="submission" date="2017-01" db="EMBL/GenBank/DDBJ databases">
        <title>Komagataeibacter sp. MSKU9 whole genome sequencing project.</title>
        <authorList>
            <person name="Matsutani M."/>
            <person name="Naloka K."/>
            <person name="Theeragool G."/>
            <person name="Yakushi T."/>
            <person name="Matsushita K."/>
        </authorList>
    </citation>
    <scope>NUCLEOTIDE SEQUENCE [LARGE SCALE GENOMIC DNA]</scope>
    <source>
        <strain evidence="3">MSKU9</strain>
    </source>
</reference>
<dbReference type="Proteomes" id="UP000315095">
    <property type="component" value="Unassembled WGS sequence"/>
</dbReference>
<evidence type="ECO:0000256" key="1">
    <source>
        <dbReference type="SAM" id="MobiDB-lite"/>
    </source>
</evidence>